<protein>
    <submittedName>
        <fullName evidence="1">Uncharacterized protein</fullName>
    </submittedName>
</protein>
<dbReference type="RefSeq" id="WP_189046133.1">
    <property type="nucleotide sequence ID" value="NZ_BMJQ01000006.1"/>
</dbReference>
<comment type="caution">
    <text evidence="1">The sequence shown here is derived from an EMBL/GenBank/DDBJ whole genome shotgun (WGS) entry which is preliminary data.</text>
</comment>
<reference evidence="1" key="2">
    <citation type="submission" date="2020-09" db="EMBL/GenBank/DDBJ databases">
        <authorList>
            <person name="Sun Q."/>
            <person name="Zhou Y."/>
        </authorList>
    </citation>
    <scope>NUCLEOTIDE SEQUENCE</scope>
    <source>
        <strain evidence="1">CGMCC 1.15725</strain>
    </source>
</reference>
<organism evidence="1 2">
    <name type="scientific">Aliidongia dinghuensis</name>
    <dbReference type="NCBI Taxonomy" id="1867774"/>
    <lineage>
        <taxon>Bacteria</taxon>
        <taxon>Pseudomonadati</taxon>
        <taxon>Pseudomonadota</taxon>
        <taxon>Alphaproteobacteria</taxon>
        <taxon>Rhodospirillales</taxon>
        <taxon>Dongiaceae</taxon>
        <taxon>Aliidongia</taxon>
    </lineage>
</organism>
<sequence>MSVPPSQIILVNGEGQIVKADQLRDLLAGDEWRFIVNDEIGSILYIGDLNIYSAEPLESGKYQLNKVLELQIKRFGKKTIRKQIGAKVFSVTEDAIFVVREGSGLRKVYAKNLIPGSILATGEKVFR</sequence>
<dbReference type="AlphaFoldDB" id="A0A8J2YTF5"/>
<accession>A0A8J2YTF5</accession>
<dbReference type="EMBL" id="BMJQ01000006">
    <property type="protein sequence ID" value="GGF18027.1"/>
    <property type="molecule type" value="Genomic_DNA"/>
</dbReference>
<keyword evidence="2" id="KW-1185">Reference proteome</keyword>
<name>A0A8J2YTF5_9PROT</name>
<proteinExistence type="predicted"/>
<reference evidence="1" key="1">
    <citation type="journal article" date="2014" name="Int. J. Syst. Evol. Microbiol.">
        <title>Complete genome sequence of Corynebacterium casei LMG S-19264T (=DSM 44701T), isolated from a smear-ripened cheese.</title>
        <authorList>
            <consortium name="US DOE Joint Genome Institute (JGI-PGF)"/>
            <person name="Walter F."/>
            <person name="Albersmeier A."/>
            <person name="Kalinowski J."/>
            <person name="Ruckert C."/>
        </authorList>
    </citation>
    <scope>NUCLEOTIDE SEQUENCE</scope>
    <source>
        <strain evidence="1">CGMCC 1.15725</strain>
    </source>
</reference>
<evidence type="ECO:0000313" key="2">
    <source>
        <dbReference type="Proteomes" id="UP000646365"/>
    </source>
</evidence>
<dbReference type="Proteomes" id="UP000646365">
    <property type="component" value="Unassembled WGS sequence"/>
</dbReference>
<gene>
    <name evidence="1" type="ORF">GCM10011611_24840</name>
</gene>
<evidence type="ECO:0000313" key="1">
    <source>
        <dbReference type="EMBL" id="GGF18027.1"/>
    </source>
</evidence>